<keyword evidence="2" id="KW-1185">Reference proteome</keyword>
<sequence>MSNTKSKSKTNWLSEDEQQLLAQKLYDNYIRCTDEEQDFQILSTIRYDPKLSASVPETVDEISESNFFLLPEHYHRLQYSFEFFTQGQLDMSKELMVTKLIGLIRDSKVEVTKPYRIRFLTGLKGEINMEIYDTVERKLLDGLEDNLDKYIVGLDDDIWDVYVDSEPTLISPFTSFKTTHRPHYTKSRQNHLPGVKTQEEVLIWNTQQTLMEGSITNFAIKLDGKWVTPELACGCLCGVMRHFLLKNDYISESTIHRSEILVGDEILLFNGIMGVVRGKIKSIPDI</sequence>
<proteinExistence type="predicted"/>
<evidence type="ECO:0000313" key="2">
    <source>
        <dbReference type="Proteomes" id="UP001152531"/>
    </source>
</evidence>
<protein>
    <submittedName>
        <fullName evidence="1">Aminodeoxychorismate lyase</fullName>
    </submittedName>
</protein>
<keyword evidence="1" id="KW-0456">Lyase</keyword>
<accession>A0ACA9YBJ6</accession>
<reference evidence="1" key="1">
    <citation type="submission" date="2022-06" db="EMBL/GenBank/DDBJ databases">
        <authorList>
            <person name="Legras J.-L."/>
            <person name="Devillers H."/>
            <person name="Grondin C."/>
        </authorList>
    </citation>
    <scope>NUCLEOTIDE SEQUENCE</scope>
    <source>
        <strain evidence="1">CLIB 1444</strain>
    </source>
</reference>
<comment type="caution">
    <text evidence="1">The sequence shown here is derived from an EMBL/GenBank/DDBJ whole genome shotgun (WGS) entry which is preliminary data.</text>
</comment>
<name>A0ACA9YBJ6_9ASCO</name>
<dbReference type="Proteomes" id="UP001152531">
    <property type="component" value="Unassembled WGS sequence"/>
</dbReference>
<dbReference type="EMBL" id="CALSDN010000008">
    <property type="protein sequence ID" value="CAH6722156.1"/>
    <property type="molecule type" value="Genomic_DNA"/>
</dbReference>
<organism evidence="1 2">
    <name type="scientific">[Candida] jaroonii</name>
    <dbReference type="NCBI Taxonomy" id="467808"/>
    <lineage>
        <taxon>Eukaryota</taxon>
        <taxon>Fungi</taxon>
        <taxon>Dikarya</taxon>
        <taxon>Ascomycota</taxon>
        <taxon>Saccharomycotina</taxon>
        <taxon>Pichiomycetes</taxon>
        <taxon>Debaryomycetaceae</taxon>
        <taxon>Yamadazyma</taxon>
    </lineage>
</organism>
<gene>
    <name evidence="1" type="ORF">CLIB1444_08S03158</name>
</gene>
<evidence type="ECO:0000313" key="1">
    <source>
        <dbReference type="EMBL" id="CAH6722156.1"/>
    </source>
</evidence>